<evidence type="ECO:0000313" key="2">
    <source>
        <dbReference type="EMBL" id="QGX96823.1"/>
    </source>
</evidence>
<dbReference type="Gene3D" id="3.40.50.150">
    <property type="entry name" value="Vaccinia Virus protein VP39"/>
    <property type="match status" value="1"/>
</dbReference>
<name>A0A6I6IM16_9RHOB</name>
<evidence type="ECO:0000259" key="1">
    <source>
        <dbReference type="Pfam" id="PF13847"/>
    </source>
</evidence>
<dbReference type="InterPro" id="IPR029063">
    <property type="entry name" value="SAM-dependent_MTases_sf"/>
</dbReference>
<sequence length="212" mass="23346">MTPSAKFWDRAASRYAKSPIRDMQAYTYTRERTRSYLTPDSTALELGCGTGSTALELAPSLGHITGTDISLEMIGIARQKAATQGVENVRFVTADASGQMPESGPYDVVLAHNLWHLVPDTEEAIARVHEQVKPGGLFISKTPCLGQPGMSWKIRLMLLAIPVLQWLGKAPFVRRFSIDELEGIITSRGFEIIESGNFPADPPSRYIVARRV</sequence>
<dbReference type="RefSeq" id="WP_157705261.1">
    <property type="nucleotide sequence ID" value="NZ_CP034348.1"/>
</dbReference>
<dbReference type="SUPFAM" id="SSF53335">
    <property type="entry name" value="S-adenosyl-L-methionine-dependent methyltransferases"/>
    <property type="match status" value="1"/>
</dbReference>
<feature type="domain" description="Methyltransferase" evidence="1">
    <location>
        <begin position="39"/>
        <end position="144"/>
    </location>
</feature>
<dbReference type="OrthoDB" id="5642573at2"/>
<organism evidence="2 3">
    <name type="scientific">Roseovarius faecimaris</name>
    <dbReference type="NCBI Taxonomy" id="2494550"/>
    <lineage>
        <taxon>Bacteria</taxon>
        <taxon>Pseudomonadati</taxon>
        <taxon>Pseudomonadota</taxon>
        <taxon>Alphaproteobacteria</taxon>
        <taxon>Rhodobacterales</taxon>
        <taxon>Roseobacteraceae</taxon>
        <taxon>Roseovarius</taxon>
    </lineage>
</organism>
<keyword evidence="3" id="KW-1185">Reference proteome</keyword>
<dbReference type="InterPro" id="IPR025714">
    <property type="entry name" value="Methyltranfer_dom"/>
</dbReference>
<dbReference type="Pfam" id="PF13847">
    <property type="entry name" value="Methyltransf_31"/>
    <property type="match status" value="1"/>
</dbReference>
<reference evidence="3" key="1">
    <citation type="submission" date="2018-12" db="EMBL/GenBank/DDBJ databases">
        <title>Complete genome sequence of Roseovarius sp. MME-070.</title>
        <authorList>
            <person name="Nam Y.-D."/>
            <person name="Kang J."/>
            <person name="Chung W.-H."/>
            <person name="Park Y.S."/>
        </authorList>
    </citation>
    <scope>NUCLEOTIDE SEQUENCE [LARGE SCALE GENOMIC DNA]</scope>
    <source>
        <strain evidence="3">MME-070</strain>
    </source>
</reference>
<dbReference type="CDD" id="cd02440">
    <property type="entry name" value="AdoMet_MTases"/>
    <property type="match status" value="1"/>
</dbReference>
<keyword evidence="2" id="KW-0808">Transferase</keyword>
<evidence type="ECO:0000313" key="3">
    <source>
        <dbReference type="Proteomes" id="UP000428330"/>
    </source>
</evidence>
<dbReference type="PANTHER" id="PTHR43861:SF1">
    <property type="entry name" value="TRANS-ACONITATE 2-METHYLTRANSFERASE"/>
    <property type="match status" value="1"/>
</dbReference>
<dbReference type="EMBL" id="CP034348">
    <property type="protein sequence ID" value="QGX96823.1"/>
    <property type="molecule type" value="Genomic_DNA"/>
</dbReference>
<dbReference type="PANTHER" id="PTHR43861">
    <property type="entry name" value="TRANS-ACONITATE 2-METHYLTRANSFERASE-RELATED"/>
    <property type="match status" value="1"/>
</dbReference>
<keyword evidence="2" id="KW-0489">Methyltransferase</keyword>
<accession>A0A6I6IM16</accession>
<proteinExistence type="predicted"/>
<protein>
    <submittedName>
        <fullName evidence="2">Class I SAM-dependent methyltransferase</fullName>
    </submittedName>
</protein>
<dbReference type="Proteomes" id="UP000428330">
    <property type="component" value="Chromosome"/>
</dbReference>
<dbReference type="KEGG" id="rom:EI983_00420"/>
<gene>
    <name evidence="2" type="ORF">EI983_00420</name>
</gene>
<dbReference type="AlphaFoldDB" id="A0A6I6IM16"/>
<dbReference type="GO" id="GO:0032259">
    <property type="term" value="P:methylation"/>
    <property type="evidence" value="ECO:0007669"/>
    <property type="project" value="UniProtKB-KW"/>
</dbReference>
<dbReference type="GO" id="GO:0008168">
    <property type="term" value="F:methyltransferase activity"/>
    <property type="evidence" value="ECO:0007669"/>
    <property type="project" value="UniProtKB-KW"/>
</dbReference>